<comment type="caution">
    <text evidence="13">The sequence shown here is derived from an EMBL/GenBank/DDBJ whole genome shotgun (WGS) entry which is preliminary data.</text>
</comment>
<dbReference type="GO" id="GO:0004523">
    <property type="term" value="F:RNA-DNA hybrid ribonuclease activity"/>
    <property type="evidence" value="ECO:0007669"/>
    <property type="project" value="UniProtKB-UniRule"/>
</dbReference>
<dbReference type="Proteomes" id="UP000462152">
    <property type="component" value="Unassembled WGS sequence"/>
</dbReference>
<evidence type="ECO:0000256" key="3">
    <source>
        <dbReference type="ARBA" id="ARBA00011245"/>
    </source>
</evidence>
<feature type="region of interest" description="Disordered" evidence="11">
    <location>
        <begin position="158"/>
        <end position="216"/>
    </location>
</feature>
<evidence type="ECO:0000256" key="7">
    <source>
        <dbReference type="ARBA" id="ARBA00022759"/>
    </source>
</evidence>
<dbReference type="InterPro" id="IPR012337">
    <property type="entry name" value="RNaseH-like_sf"/>
</dbReference>
<dbReference type="SUPFAM" id="SSF53098">
    <property type="entry name" value="Ribonuclease H-like"/>
    <property type="match status" value="1"/>
</dbReference>
<dbReference type="InterPro" id="IPR032710">
    <property type="entry name" value="NTF2-like_dom_sf"/>
</dbReference>
<evidence type="ECO:0000256" key="6">
    <source>
        <dbReference type="ARBA" id="ARBA00022723"/>
    </source>
</evidence>
<dbReference type="AlphaFoldDB" id="A0A7K1LI51"/>
<keyword evidence="5 10" id="KW-0540">Nuclease</keyword>
<keyword evidence="7 10" id="KW-0255">Endonuclease</keyword>
<gene>
    <name evidence="10" type="primary">rnhA</name>
    <name evidence="13" type="ORF">GMA10_06425</name>
</gene>
<reference evidence="13 14" key="1">
    <citation type="submission" date="2019-12" db="EMBL/GenBank/DDBJ databases">
        <authorList>
            <person name="Li J."/>
            <person name="Shi Y."/>
            <person name="Xu G."/>
            <person name="Xiao D."/>
            <person name="Ran X."/>
        </authorList>
    </citation>
    <scope>NUCLEOTIDE SEQUENCE [LARGE SCALE GENOMIC DNA]</scope>
    <source>
        <strain evidence="13 14">JCM 15915</strain>
    </source>
</reference>
<feature type="domain" description="RNase H type-1" evidence="12">
    <location>
        <begin position="25"/>
        <end position="165"/>
    </location>
</feature>
<comment type="subcellular location">
    <subcellularLocation>
        <location evidence="10">Cytoplasm</location>
    </subcellularLocation>
</comment>
<proteinExistence type="inferred from homology"/>
<dbReference type="InterPro" id="IPR036397">
    <property type="entry name" value="RNaseH_sf"/>
</dbReference>
<accession>A0A7K1LI51</accession>
<dbReference type="PROSITE" id="PS50879">
    <property type="entry name" value="RNASE_H_1"/>
    <property type="match status" value="1"/>
</dbReference>
<dbReference type="RefSeq" id="WP_129314887.1">
    <property type="nucleotide sequence ID" value="NZ_NOIQ01000003.1"/>
</dbReference>
<organism evidence="13 14">
    <name type="scientific">Rothia koreensis</name>
    <dbReference type="NCBI Taxonomy" id="592378"/>
    <lineage>
        <taxon>Bacteria</taxon>
        <taxon>Bacillati</taxon>
        <taxon>Actinomycetota</taxon>
        <taxon>Actinomycetes</taxon>
        <taxon>Micrococcales</taxon>
        <taxon>Micrococcaceae</taxon>
        <taxon>Rothia</taxon>
    </lineage>
</organism>
<feature type="binding site" evidence="10">
    <location>
        <position position="34"/>
    </location>
    <ligand>
        <name>Mg(2+)</name>
        <dbReference type="ChEBI" id="CHEBI:18420"/>
        <label>2</label>
    </ligand>
</feature>
<evidence type="ECO:0000256" key="5">
    <source>
        <dbReference type="ARBA" id="ARBA00022722"/>
    </source>
</evidence>
<comment type="cofactor">
    <cofactor evidence="10">
        <name>Mg(2+)</name>
        <dbReference type="ChEBI" id="CHEBI:18420"/>
    </cofactor>
    <text evidence="10">Binds 1 Mg(2+) ion per subunit. May bind a second metal ion at a regulatory site, or after substrate binding.</text>
</comment>
<feature type="binding site" evidence="10">
    <location>
        <position position="69"/>
    </location>
    <ligand>
        <name>Mg(2+)</name>
        <dbReference type="ChEBI" id="CHEBI:18420"/>
        <label>1</label>
    </ligand>
</feature>
<feature type="binding site" evidence="10">
    <location>
        <position position="157"/>
    </location>
    <ligand>
        <name>Mg(2+)</name>
        <dbReference type="ChEBI" id="CHEBI:18420"/>
        <label>2</label>
    </ligand>
</feature>
<feature type="region of interest" description="Disordered" evidence="11">
    <location>
        <begin position="1"/>
        <end position="21"/>
    </location>
</feature>
<dbReference type="InterPro" id="IPR002156">
    <property type="entry name" value="RNaseH_domain"/>
</dbReference>
<dbReference type="GO" id="GO:0043137">
    <property type="term" value="P:DNA replication, removal of RNA primer"/>
    <property type="evidence" value="ECO:0007669"/>
    <property type="project" value="TreeGrafter"/>
</dbReference>
<dbReference type="InterPro" id="IPR050092">
    <property type="entry name" value="RNase_H"/>
</dbReference>
<evidence type="ECO:0000256" key="4">
    <source>
        <dbReference type="ARBA" id="ARBA00012180"/>
    </source>
</evidence>
<evidence type="ECO:0000256" key="10">
    <source>
        <dbReference type="HAMAP-Rule" id="MF_00042"/>
    </source>
</evidence>
<evidence type="ECO:0000313" key="14">
    <source>
        <dbReference type="Proteomes" id="UP000462152"/>
    </source>
</evidence>
<feature type="binding site" evidence="10">
    <location>
        <position position="34"/>
    </location>
    <ligand>
        <name>Mg(2+)</name>
        <dbReference type="ChEBI" id="CHEBI:18420"/>
        <label>1</label>
    </ligand>
</feature>
<sequence length="322" mass="34339">MSTQGAITDPTGDDETGEASPRGADDAVIVAAADGSALGNPGPAGWAWYVDEGSWQAGGWPHGTNNMGELKAVLALLQATADRPNRPLRILCDSKYVINCITQWMPGWKAKGWKKKDGKPVLNRDLLEELDRALAGRTYEFEWVKGHAGHHLNEAADERARAAATAFQNGQDPETGPGFVPGAGGAGDEPAGADDASTEAGDHPSRPQEKSAQAAVEHEKLLSDRETWADAQRLAPLLAEDLVWVTAKGRLADKTAAINYPEQAFALDGDPDLVRSHAVSEDTGLVVSNVRTARGPAVRSSLWTRTTHGAWALAMRQDTLEL</sequence>
<evidence type="ECO:0000256" key="9">
    <source>
        <dbReference type="ARBA" id="ARBA00022842"/>
    </source>
</evidence>
<dbReference type="OrthoDB" id="7845843at2"/>
<protein>
    <recommendedName>
        <fullName evidence="4 10">Ribonuclease H</fullName>
        <shortName evidence="10">RNase H</shortName>
        <ecNumber evidence="4 10">3.1.26.4</ecNumber>
    </recommendedName>
</protein>
<evidence type="ECO:0000313" key="13">
    <source>
        <dbReference type="EMBL" id="MUN54848.1"/>
    </source>
</evidence>
<dbReference type="Pfam" id="PF00075">
    <property type="entry name" value="RNase_H"/>
    <property type="match status" value="1"/>
</dbReference>
<comment type="similarity">
    <text evidence="2 10">Belongs to the RNase H family.</text>
</comment>
<dbReference type="HAMAP" id="MF_00042">
    <property type="entry name" value="RNase_H"/>
    <property type="match status" value="1"/>
</dbReference>
<dbReference type="PANTHER" id="PTHR10642:SF26">
    <property type="entry name" value="RIBONUCLEASE H1"/>
    <property type="match status" value="1"/>
</dbReference>
<name>A0A7K1LI51_9MICC</name>
<dbReference type="PANTHER" id="PTHR10642">
    <property type="entry name" value="RIBONUCLEASE H1"/>
    <property type="match status" value="1"/>
</dbReference>
<evidence type="ECO:0000256" key="8">
    <source>
        <dbReference type="ARBA" id="ARBA00022801"/>
    </source>
</evidence>
<keyword evidence="6 10" id="KW-0479">Metal-binding</keyword>
<dbReference type="SUPFAM" id="SSF54427">
    <property type="entry name" value="NTF2-like"/>
    <property type="match status" value="1"/>
</dbReference>
<keyword evidence="8 10" id="KW-0378">Hydrolase</keyword>
<keyword evidence="10" id="KW-0963">Cytoplasm</keyword>
<comment type="function">
    <text evidence="10">Endonuclease that specifically degrades the RNA of RNA-DNA hybrids.</text>
</comment>
<dbReference type="CDD" id="cd09278">
    <property type="entry name" value="RNase_HI_prokaryote_like"/>
    <property type="match status" value="1"/>
</dbReference>
<dbReference type="GO" id="GO:0005737">
    <property type="term" value="C:cytoplasm"/>
    <property type="evidence" value="ECO:0007669"/>
    <property type="project" value="UniProtKB-SubCell"/>
</dbReference>
<dbReference type="EC" id="3.1.26.4" evidence="4 10"/>
<dbReference type="GO" id="GO:0003676">
    <property type="term" value="F:nucleic acid binding"/>
    <property type="evidence" value="ECO:0007669"/>
    <property type="project" value="InterPro"/>
</dbReference>
<feature type="binding site" evidence="10">
    <location>
        <position position="93"/>
    </location>
    <ligand>
        <name>Mg(2+)</name>
        <dbReference type="ChEBI" id="CHEBI:18420"/>
        <label>1</label>
    </ligand>
</feature>
<feature type="compositionally biased region" description="Basic and acidic residues" evidence="11">
    <location>
        <begin position="200"/>
        <end position="209"/>
    </location>
</feature>
<evidence type="ECO:0000256" key="1">
    <source>
        <dbReference type="ARBA" id="ARBA00000077"/>
    </source>
</evidence>
<dbReference type="GO" id="GO:0000287">
    <property type="term" value="F:magnesium ion binding"/>
    <property type="evidence" value="ECO:0007669"/>
    <property type="project" value="UniProtKB-UniRule"/>
</dbReference>
<comment type="subunit">
    <text evidence="3 10">Monomer.</text>
</comment>
<evidence type="ECO:0000256" key="11">
    <source>
        <dbReference type="SAM" id="MobiDB-lite"/>
    </source>
</evidence>
<evidence type="ECO:0000256" key="2">
    <source>
        <dbReference type="ARBA" id="ARBA00005300"/>
    </source>
</evidence>
<keyword evidence="9 10" id="KW-0460">Magnesium</keyword>
<dbReference type="InterPro" id="IPR022892">
    <property type="entry name" value="RNaseHI"/>
</dbReference>
<keyword evidence="14" id="KW-1185">Reference proteome</keyword>
<evidence type="ECO:0000259" key="12">
    <source>
        <dbReference type="PROSITE" id="PS50879"/>
    </source>
</evidence>
<comment type="catalytic activity">
    <reaction evidence="1 10">
        <text>Endonucleolytic cleavage to 5'-phosphomonoester.</text>
        <dbReference type="EC" id="3.1.26.4"/>
    </reaction>
</comment>
<dbReference type="EMBL" id="WOGT01000003">
    <property type="protein sequence ID" value="MUN54848.1"/>
    <property type="molecule type" value="Genomic_DNA"/>
</dbReference>
<dbReference type="Gene3D" id="3.30.420.10">
    <property type="entry name" value="Ribonuclease H-like superfamily/Ribonuclease H"/>
    <property type="match status" value="1"/>
</dbReference>